<keyword evidence="8 11" id="KW-0472">Membrane</keyword>
<evidence type="ECO:0000256" key="5">
    <source>
        <dbReference type="ARBA" id="ARBA00022692"/>
    </source>
</evidence>
<proteinExistence type="inferred from homology"/>
<evidence type="ECO:0000256" key="3">
    <source>
        <dbReference type="ARBA" id="ARBA00022475"/>
    </source>
</evidence>
<evidence type="ECO:0000256" key="8">
    <source>
        <dbReference type="ARBA" id="ARBA00023136"/>
    </source>
</evidence>
<dbReference type="InterPro" id="IPR032675">
    <property type="entry name" value="LRR_dom_sf"/>
</dbReference>
<feature type="transmembrane region" description="Helical" evidence="11">
    <location>
        <begin position="152"/>
        <end position="175"/>
    </location>
</feature>
<evidence type="ECO:0000256" key="6">
    <source>
        <dbReference type="ARBA" id="ARBA00022737"/>
    </source>
</evidence>
<sequence length="217" mass="24696">MMELYKIWADFSTIDFSSNSFYGKIPNAIGNLTSLHHLNFSHNALNGSIPKSFGQLKNLESLDLSVNQLAGPIPEELGELTFLEVLNLSYNKLVGKIPKGRQMQTFSAESFEGNPGLCGFPLHTNCSHTDDNGNGLTPREHDDLEEKREIEWEYVCAAVGYVVGCGSIMWLLLLCQSFRERYFGKIEEVVEDMFISRDMRRRRARRAAARNRVSRRQ</sequence>
<keyword evidence="3" id="KW-1003">Cell membrane</keyword>
<comment type="subcellular location">
    <subcellularLocation>
        <location evidence="1">Cell membrane</location>
        <topology evidence="1">Single-pass type I membrane protein</topology>
    </subcellularLocation>
</comment>
<accession>A0ABD1GEU1</accession>
<dbReference type="GO" id="GO:0005886">
    <property type="term" value="C:plasma membrane"/>
    <property type="evidence" value="ECO:0007669"/>
    <property type="project" value="UniProtKB-SubCell"/>
</dbReference>
<dbReference type="PRINTS" id="PR00019">
    <property type="entry name" value="LEURICHRPT"/>
</dbReference>
<evidence type="ECO:0000256" key="11">
    <source>
        <dbReference type="SAM" id="Phobius"/>
    </source>
</evidence>
<dbReference type="EMBL" id="JBEAFC010000009">
    <property type="protein sequence ID" value="KAL1542447.1"/>
    <property type="molecule type" value="Genomic_DNA"/>
</dbReference>
<evidence type="ECO:0000256" key="2">
    <source>
        <dbReference type="ARBA" id="ARBA00009592"/>
    </source>
</evidence>
<reference evidence="12 13" key="1">
    <citation type="submission" date="2024-06" db="EMBL/GenBank/DDBJ databases">
        <title>A chromosome level genome sequence of Diviner's sage (Salvia divinorum).</title>
        <authorList>
            <person name="Ford S.A."/>
            <person name="Ro D.-K."/>
            <person name="Ness R.W."/>
            <person name="Phillips M.A."/>
        </authorList>
    </citation>
    <scope>NUCLEOTIDE SEQUENCE [LARGE SCALE GENOMIC DNA]</scope>
    <source>
        <strain evidence="12">SAF-2024a</strain>
        <tissue evidence="12">Leaf</tissue>
    </source>
</reference>
<evidence type="ECO:0000313" key="13">
    <source>
        <dbReference type="Proteomes" id="UP001567538"/>
    </source>
</evidence>
<evidence type="ECO:0000256" key="1">
    <source>
        <dbReference type="ARBA" id="ARBA00004251"/>
    </source>
</evidence>
<comment type="similarity">
    <text evidence="2">Belongs to the RLP family.</text>
</comment>
<keyword evidence="10" id="KW-0325">Glycoprotein</keyword>
<evidence type="ECO:0000256" key="7">
    <source>
        <dbReference type="ARBA" id="ARBA00022989"/>
    </source>
</evidence>
<evidence type="ECO:0000256" key="9">
    <source>
        <dbReference type="ARBA" id="ARBA00023170"/>
    </source>
</evidence>
<dbReference type="InterPro" id="IPR001611">
    <property type="entry name" value="Leu-rich_rpt"/>
</dbReference>
<evidence type="ECO:0000256" key="10">
    <source>
        <dbReference type="ARBA" id="ARBA00023180"/>
    </source>
</evidence>
<keyword evidence="5 11" id="KW-0812">Transmembrane</keyword>
<evidence type="ECO:0000256" key="4">
    <source>
        <dbReference type="ARBA" id="ARBA00022614"/>
    </source>
</evidence>
<dbReference type="Gene3D" id="3.80.10.10">
    <property type="entry name" value="Ribonuclease Inhibitor"/>
    <property type="match status" value="1"/>
</dbReference>
<dbReference type="PANTHER" id="PTHR27004:SF428">
    <property type="entry name" value="OS01G0160600 PROTEIN"/>
    <property type="match status" value="1"/>
</dbReference>
<keyword evidence="13" id="KW-1185">Reference proteome</keyword>
<dbReference type="Pfam" id="PF00560">
    <property type="entry name" value="LRR_1"/>
    <property type="match status" value="1"/>
</dbReference>
<keyword evidence="4" id="KW-0433">Leucine-rich repeat</keyword>
<keyword evidence="6" id="KW-0677">Repeat</keyword>
<name>A0ABD1GEU1_SALDI</name>
<dbReference type="Proteomes" id="UP001567538">
    <property type="component" value="Unassembled WGS sequence"/>
</dbReference>
<protein>
    <submittedName>
        <fullName evidence="12">Receptor-like protein 7</fullName>
    </submittedName>
</protein>
<dbReference type="Pfam" id="PF13855">
    <property type="entry name" value="LRR_8"/>
    <property type="match status" value="1"/>
</dbReference>
<dbReference type="AlphaFoldDB" id="A0ABD1GEU1"/>
<evidence type="ECO:0000313" key="12">
    <source>
        <dbReference type="EMBL" id="KAL1542447.1"/>
    </source>
</evidence>
<dbReference type="SUPFAM" id="SSF52058">
    <property type="entry name" value="L domain-like"/>
    <property type="match status" value="1"/>
</dbReference>
<keyword evidence="9" id="KW-0675">Receptor</keyword>
<organism evidence="12 13">
    <name type="scientific">Salvia divinorum</name>
    <name type="common">Maria pastora</name>
    <name type="synonym">Diviner's sage</name>
    <dbReference type="NCBI Taxonomy" id="28513"/>
    <lineage>
        <taxon>Eukaryota</taxon>
        <taxon>Viridiplantae</taxon>
        <taxon>Streptophyta</taxon>
        <taxon>Embryophyta</taxon>
        <taxon>Tracheophyta</taxon>
        <taxon>Spermatophyta</taxon>
        <taxon>Magnoliopsida</taxon>
        <taxon>eudicotyledons</taxon>
        <taxon>Gunneridae</taxon>
        <taxon>Pentapetalae</taxon>
        <taxon>asterids</taxon>
        <taxon>lamiids</taxon>
        <taxon>Lamiales</taxon>
        <taxon>Lamiaceae</taxon>
        <taxon>Nepetoideae</taxon>
        <taxon>Mentheae</taxon>
        <taxon>Salviinae</taxon>
        <taxon>Salvia</taxon>
        <taxon>Salvia subgen. Calosphace</taxon>
    </lineage>
</organism>
<gene>
    <name evidence="12" type="ORF">AAHA92_26544</name>
</gene>
<keyword evidence="7 11" id="KW-1133">Transmembrane helix</keyword>
<dbReference type="FunFam" id="3.80.10.10:FF:000111">
    <property type="entry name" value="LRR receptor-like serine/threonine-protein kinase ERECTA"/>
    <property type="match status" value="1"/>
</dbReference>
<dbReference type="PANTHER" id="PTHR27004">
    <property type="entry name" value="RECEPTOR-LIKE PROTEIN 12 ISOFORM X1"/>
    <property type="match status" value="1"/>
</dbReference>
<comment type="caution">
    <text evidence="12">The sequence shown here is derived from an EMBL/GenBank/DDBJ whole genome shotgun (WGS) entry which is preliminary data.</text>
</comment>